<keyword evidence="6" id="KW-0158">Chromosome</keyword>
<keyword evidence="10" id="KW-0995">Kinetochore</keyword>
<keyword evidence="12" id="KW-0539">Nucleus</keyword>
<proteinExistence type="inferred from homology"/>
<evidence type="ECO:0000256" key="14">
    <source>
        <dbReference type="ARBA" id="ARBA00030453"/>
    </source>
</evidence>
<evidence type="ECO:0000313" key="17">
    <source>
        <dbReference type="EMBL" id="CDR44007.1"/>
    </source>
</evidence>
<dbReference type="InterPro" id="IPR013962">
    <property type="entry name" value="DASH_Dam1"/>
</dbReference>
<dbReference type="GO" id="GO:1990537">
    <property type="term" value="C:mitotic spindle polar microtubule"/>
    <property type="evidence" value="ECO:0007669"/>
    <property type="project" value="TreeGrafter"/>
</dbReference>
<evidence type="ECO:0000256" key="13">
    <source>
        <dbReference type="ARBA" id="ARBA00023328"/>
    </source>
</evidence>
<sequence length="212" mass="24218">MSRKNSRSSTPHRLSRPSNVIPSPGLHYEIDTNQTPMDQFIPQFSELSDNLVDLDSNVQRIQSIHESLNSFNESFGSFLYGLQINAYTVEFNEIPTFNNFKQDEIREKIRKLEEHFKEQERAMDDTYMTNDEDGSFVVEPTTSKGRQSRQSIAPRAQPRQQMKTSQPPSLNKTGSKIPVVGRRVTGGVMKPTKASEGRQNTPVQKDSRPPFR</sequence>
<dbReference type="GO" id="GO:0042729">
    <property type="term" value="C:DASH complex"/>
    <property type="evidence" value="ECO:0007669"/>
    <property type="project" value="InterPro"/>
</dbReference>
<evidence type="ECO:0000256" key="2">
    <source>
        <dbReference type="ARBA" id="ARBA00004186"/>
    </source>
</evidence>
<dbReference type="PhylomeDB" id="A0A061B290"/>
<reference evidence="17" key="1">
    <citation type="journal article" date="2014" name="Genome Announc.">
        <title>Genome sequence of the yeast Cyberlindnera fabianii (Hansenula fabianii).</title>
        <authorList>
            <person name="Freel K.C."/>
            <person name="Sarilar V."/>
            <person name="Neuveglise C."/>
            <person name="Devillers H."/>
            <person name="Friedrich A."/>
            <person name="Schacherer J."/>
        </authorList>
    </citation>
    <scope>NUCLEOTIDE SEQUENCE</scope>
    <source>
        <strain evidence="17">YJS4271</strain>
    </source>
</reference>
<dbReference type="OrthoDB" id="5586015at2759"/>
<feature type="compositionally biased region" description="Polar residues" evidence="16">
    <location>
        <begin position="140"/>
        <end position="151"/>
    </location>
</feature>
<name>A0A061B290_CYBFA</name>
<evidence type="ECO:0000256" key="15">
    <source>
        <dbReference type="ARBA" id="ARBA00047036"/>
    </source>
</evidence>
<keyword evidence="8" id="KW-0493">Microtubule</keyword>
<comment type="similarity">
    <text evidence="4">Belongs to the DASH complex DAM1 family.</text>
</comment>
<keyword evidence="13" id="KW-0137">Centromere</keyword>
<evidence type="ECO:0000256" key="12">
    <source>
        <dbReference type="ARBA" id="ARBA00023242"/>
    </source>
</evidence>
<evidence type="ECO:0000256" key="3">
    <source>
        <dbReference type="ARBA" id="ARBA00004629"/>
    </source>
</evidence>
<evidence type="ECO:0000256" key="5">
    <source>
        <dbReference type="ARBA" id="ARBA00020497"/>
    </source>
</evidence>
<keyword evidence="9" id="KW-0159">Chromosome partition</keyword>
<feature type="compositionally biased region" description="Polar residues" evidence="16">
    <location>
        <begin position="158"/>
        <end position="174"/>
    </location>
</feature>
<evidence type="ECO:0000256" key="4">
    <source>
        <dbReference type="ARBA" id="ARBA00010073"/>
    </source>
</evidence>
<accession>A0A061B290</accession>
<protein>
    <recommendedName>
        <fullName evidence="5">DASH complex subunit DAM1</fullName>
    </recommendedName>
    <alternativeName>
        <fullName evidence="14">Outer kinetochore protein DAM1</fullName>
    </alternativeName>
</protein>
<dbReference type="Pfam" id="PF08653">
    <property type="entry name" value="DASH_Dam1"/>
    <property type="match status" value="1"/>
</dbReference>
<evidence type="ECO:0000256" key="8">
    <source>
        <dbReference type="ARBA" id="ARBA00022701"/>
    </source>
</evidence>
<dbReference type="PANTHER" id="PTHR28113:SF1">
    <property type="entry name" value="DASH COMPLEX SUBUNIT DAM1"/>
    <property type="match status" value="1"/>
</dbReference>
<evidence type="ECO:0000256" key="1">
    <source>
        <dbReference type="ARBA" id="ARBA00004123"/>
    </source>
</evidence>
<evidence type="ECO:0000256" key="7">
    <source>
        <dbReference type="ARBA" id="ARBA00022490"/>
    </source>
</evidence>
<organism evidence="17">
    <name type="scientific">Cyberlindnera fabianii</name>
    <name type="common">Yeast</name>
    <name type="synonym">Hansenula fabianii</name>
    <dbReference type="NCBI Taxonomy" id="36022"/>
    <lineage>
        <taxon>Eukaryota</taxon>
        <taxon>Fungi</taxon>
        <taxon>Dikarya</taxon>
        <taxon>Ascomycota</taxon>
        <taxon>Saccharomycotina</taxon>
        <taxon>Saccharomycetes</taxon>
        <taxon>Phaffomycetales</taxon>
        <taxon>Phaffomycetaceae</taxon>
        <taxon>Cyberlindnera</taxon>
    </lineage>
</organism>
<dbReference type="GO" id="GO:0044732">
    <property type="term" value="C:mitotic spindle pole body"/>
    <property type="evidence" value="ECO:0007669"/>
    <property type="project" value="TreeGrafter"/>
</dbReference>
<keyword evidence="7" id="KW-0963">Cytoplasm</keyword>
<gene>
    <name evidence="17" type="ORF">CYFA0S_13e01442g</name>
</gene>
<keyword evidence="11" id="KW-0206">Cytoskeleton</keyword>
<evidence type="ECO:0000256" key="6">
    <source>
        <dbReference type="ARBA" id="ARBA00022454"/>
    </source>
</evidence>
<feature type="compositionally biased region" description="Polar residues" evidence="16">
    <location>
        <begin position="7"/>
        <end position="21"/>
    </location>
</feature>
<comment type="subcellular location">
    <subcellularLocation>
        <location evidence="3">Chromosome</location>
        <location evidence="3">Centromere</location>
        <location evidence="3">Kinetochore</location>
    </subcellularLocation>
    <subcellularLocation>
        <location evidence="2">Cytoplasm</location>
        <location evidence="2">Cytoskeleton</location>
        <location evidence="2">Spindle</location>
    </subcellularLocation>
    <subcellularLocation>
        <location evidence="1">Nucleus</location>
    </subcellularLocation>
</comment>
<dbReference type="PANTHER" id="PTHR28113">
    <property type="entry name" value="DASH COMPLEX SUBUNIT DAM1"/>
    <property type="match status" value="1"/>
</dbReference>
<comment type="subunit">
    <text evidence="15">Component of the DASH complex consisting of ASK1, DAD1, DAD2, DAD3, DAD4, DAM1, DUO1, HSK3, SPC19 and SPC34, with a stoichiometry of one copy of each subunit per complex. Multiple DASH complexes oligomerize to form a ring that encircles spindle microtubules and organizes the rod-like NDC80 complexes of the outer kinetochore. DASH complex oligomerization strengthens microtubule attachments. Within the complex, DAM1 and DUO1 may form the microtubule connections. On cytoplasmic microtubules, DASH complexes appear to form patches instead of rings. Interacts with the outer kinetochore component NDC80; the interaction is direct.</text>
</comment>
<evidence type="ECO:0000256" key="10">
    <source>
        <dbReference type="ARBA" id="ARBA00022838"/>
    </source>
</evidence>
<feature type="region of interest" description="Disordered" evidence="16">
    <location>
        <begin position="1"/>
        <end position="25"/>
    </location>
</feature>
<dbReference type="EMBL" id="LK052898">
    <property type="protein sequence ID" value="CDR44007.1"/>
    <property type="molecule type" value="Genomic_DNA"/>
</dbReference>
<evidence type="ECO:0000256" key="9">
    <source>
        <dbReference type="ARBA" id="ARBA00022829"/>
    </source>
</evidence>
<feature type="region of interest" description="Disordered" evidence="16">
    <location>
        <begin position="129"/>
        <end position="212"/>
    </location>
</feature>
<dbReference type="GO" id="GO:1990758">
    <property type="term" value="P:mitotic sister chromatid biorientation"/>
    <property type="evidence" value="ECO:0007669"/>
    <property type="project" value="TreeGrafter"/>
</dbReference>
<dbReference type="AlphaFoldDB" id="A0A061B290"/>
<evidence type="ECO:0000256" key="16">
    <source>
        <dbReference type="SAM" id="MobiDB-lite"/>
    </source>
</evidence>
<evidence type="ECO:0000256" key="11">
    <source>
        <dbReference type="ARBA" id="ARBA00023212"/>
    </source>
</evidence>